<dbReference type="EMBL" id="FXEG02000005">
    <property type="protein sequence ID" value="SOX55634.1"/>
    <property type="molecule type" value="Genomic_DNA"/>
</dbReference>
<accession>A0A2K4YFT9</accession>
<sequence>GPGTYRWTEALNTFAIQFPDRLPL</sequence>
<organism evidence="1 2">
    <name type="scientific">Mycobacterium ahvazicum</name>
    <dbReference type="NCBI Taxonomy" id="1964395"/>
    <lineage>
        <taxon>Bacteria</taxon>
        <taxon>Bacillati</taxon>
        <taxon>Actinomycetota</taxon>
        <taxon>Actinomycetes</taxon>
        <taxon>Mycobacteriales</taxon>
        <taxon>Mycobacteriaceae</taxon>
        <taxon>Mycobacterium</taxon>
        <taxon>Mycobacterium simiae complex</taxon>
    </lineage>
</organism>
<gene>
    <name evidence="1" type="ORF">MAAFP003_4326</name>
</gene>
<proteinExistence type="predicted"/>
<evidence type="ECO:0000313" key="2">
    <source>
        <dbReference type="Proteomes" id="UP000236318"/>
    </source>
</evidence>
<comment type="caution">
    <text evidence="1">The sequence shown here is derived from an EMBL/GenBank/DDBJ whole genome shotgun (WGS) entry which is preliminary data.</text>
</comment>
<feature type="non-terminal residue" evidence="1">
    <location>
        <position position="1"/>
    </location>
</feature>
<keyword evidence="2" id="KW-1185">Reference proteome</keyword>
<evidence type="ECO:0000313" key="1">
    <source>
        <dbReference type="EMBL" id="SOX55634.1"/>
    </source>
</evidence>
<protein>
    <submittedName>
        <fullName evidence="1">IS256 family transposase</fullName>
    </submittedName>
</protein>
<dbReference type="AlphaFoldDB" id="A0A2K4YFT9"/>
<name>A0A2K4YFT9_9MYCO</name>
<dbReference type="Proteomes" id="UP000236318">
    <property type="component" value="Unassembled WGS sequence"/>
</dbReference>
<reference evidence="1" key="1">
    <citation type="submission" date="2018-01" db="EMBL/GenBank/DDBJ databases">
        <authorList>
            <consortium name="Urmite Genomes"/>
        </authorList>
    </citation>
    <scope>NUCLEOTIDE SEQUENCE [LARGE SCALE GENOMIC DNA]</scope>
    <source>
        <strain evidence="1">AFP003</strain>
    </source>
</reference>